<evidence type="ECO:0000313" key="1">
    <source>
        <dbReference type="EMBL" id="JAA89976.1"/>
    </source>
</evidence>
<reference evidence="1" key="1">
    <citation type="journal article" date="2013" name="BMC Genomics">
        <title>Unscrambling butterfly oogenesis.</title>
        <authorList>
            <person name="Carter J.M."/>
            <person name="Baker S.C."/>
            <person name="Pink R."/>
            <person name="Carter D.R."/>
            <person name="Collins A."/>
            <person name="Tomlin J."/>
            <person name="Gibbs M."/>
            <person name="Breuker C.J."/>
        </authorList>
    </citation>
    <scope>NUCLEOTIDE SEQUENCE</scope>
    <source>
        <tissue evidence="1">Ovary</tissue>
    </source>
</reference>
<sequence>MIVQFVFTGTQVQIHVQYLCLENGDMYCKLASVLEISIGIEITHNISITKKLEISLLLQNTPPKKAKKLCLLNSDGDLFLDIN</sequence>
<name>S4PC05_9NEOP</name>
<proteinExistence type="predicted"/>
<organism evidence="1">
    <name type="scientific">Pararge aegeria</name>
    <name type="common">speckled wood butterfly</name>
    <dbReference type="NCBI Taxonomy" id="116150"/>
    <lineage>
        <taxon>Eukaryota</taxon>
        <taxon>Metazoa</taxon>
        <taxon>Ecdysozoa</taxon>
        <taxon>Arthropoda</taxon>
        <taxon>Hexapoda</taxon>
        <taxon>Insecta</taxon>
        <taxon>Pterygota</taxon>
        <taxon>Neoptera</taxon>
        <taxon>Endopterygota</taxon>
        <taxon>Lepidoptera</taxon>
        <taxon>Glossata</taxon>
        <taxon>Ditrysia</taxon>
        <taxon>Papilionoidea</taxon>
        <taxon>Nymphalidae</taxon>
        <taxon>Satyrinae</taxon>
        <taxon>Satyrini</taxon>
        <taxon>Parargina</taxon>
        <taxon>Pararge</taxon>
    </lineage>
</organism>
<feature type="non-terminal residue" evidence="1">
    <location>
        <position position="83"/>
    </location>
</feature>
<reference evidence="1" key="2">
    <citation type="submission" date="2013-05" db="EMBL/GenBank/DDBJ databases">
        <authorList>
            <person name="Carter J.-M."/>
            <person name="Baker S.C."/>
            <person name="Pink R."/>
            <person name="Carter D.R.F."/>
            <person name="Collins A."/>
            <person name="Tomlin J."/>
            <person name="Gibbs M."/>
            <person name="Breuker C.J."/>
        </authorList>
    </citation>
    <scope>NUCLEOTIDE SEQUENCE</scope>
    <source>
        <tissue evidence="1">Ovary</tissue>
    </source>
</reference>
<accession>S4PC05</accession>
<protein>
    <submittedName>
        <fullName evidence="1">Uncharacterized protein</fullName>
    </submittedName>
</protein>
<dbReference type="EMBL" id="GAIX01002584">
    <property type="protein sequence ID" value="JAA89976.1"/>
    <property type="molecule type" value="Transcribed_RNA"/>
</dbReference>
<dbReference type="AlphaFoldDB" id="S4PC05"/>